<evidence type="ECO:0000313" key="3">
    <source>
        <dbReference type="EMBL" id="PRO73985.1"/>
    </source>
</evidence>
<proteinExistence type="predicted"/>
<sequence length="332" mass="35936">MTNSIMAQEARQAATVIADQLKHNKPVCDALAETLRILQPSMIMMVARGSSDHAGVFAKYLYEVELGIPVCAAAPSVSGIFNKQLNLKNALVIVISQSGRSPDILHQAKFARQGGAYTVALVNDESSPLASICDAVLPIRAGKEQAVAATKSYLASLSALLQLCAVWSENKALEASLADLPAAMQAVCEQPPQLKTEHLQGVQNCIVLGRAFGYAISREVALKLKEVLSIHAESFSSAEFIHGPVTLAEKPLLIVDLDIPDESQPYHHTMSDNVRQRGANMVKMDCANTTLHKRVVPLLLMQRFYLDIEQVAMEMGLDPDTPPGLNKVTETL</sequence>
<dbReference type="Pfam" id="PF01380">
    <property type="entry name" value="SIS"/>
    <property type="match status" value="2"/>
</dbReference>
<dbReference type="GO" id="GO:0008483">
    <property type="term" value="F:transaminase activity"/>
    <property type="evidence" value="ECO:0007669"/>
    <property type="project" value="UniProtKB-KW"/>
</dbReference>
<dbReference type="RefSeq" id="WP_105934233.1">
    <property type="nucleotide sequence ID" value="NZ_PVNP01000076.1"/>
</dbReference>
<name>A0A2S9VCF8_9ALTE</name>
<dbReference type="OrthoDB" id="9761808at2"/>
<evidence type="ECO:0000256" key="1">
    <source>
        <dbReference type="ARBA" id="ARBA00022737"/>
    </source>
</evidence>
<dbReference type="NCBIfam" id="NF046059">
    <property type="entry name" value="NagB_SO3506"/>
    <property type="match status" value="1"/>
</dbReference>
<evidence type="ECO:0000259" key="2">
    <source>
        <dbReference type="PROSITE" id="PS51464"/>
    </source>
</evidence>
<protein>
    <submittedName>
        <fullName evidence="3">Glutamine--fructose-6-phosphate aminotransferase</fullName>
    </submittedName>
</protein>
<dbReference type="PROSITE" id="PS51464">
    <property type="entry name" value="SIS"/>
    <property type="match status" value="1"/>
</dbReference>
<keyword evidence="4" id="KW-1185">Reference proteome</keyword>
<dbReference type="CDD" id="cd05009">
    <property type="entry name" value="SIS_GlmS_GlmD_2"/>
    <property type="match status" value="1"/>
</dbReference>
<dbReference type="PANTHER" id="PTHR10937">
    <property type="entry name" value="GLUCOSAMINE--FRUCTOSE-6-PHOSPHATE AMINOTRANSFERASE, ISOMERIZING"/>
    <property type="match status" value="1"/>
</dbReference>
<dbReference type="GO" id="GO:0097367">
    <property type="term" value="F:carbohydrate derivative binding"/>
    <property type="evidence" value="ECO:0007669"/>
    <property type="project" value="InterPro"/>
</dbReference>
<keyword evidence="1" id="KW-0677">Repeat</keyword>
<keyword evidence="3" id="KW-0808">Transferase</keyword>
<evidence type="ECO:0000313" key="4">
    <source>
        <dbReference type="Proteomes" id="UP000238949"/>
    </source>
</evidence>
<dbReference type="InterPro" id="IPR035466">
    <property type="entry name" value="GlmS/AgaS_SIS"/>
</dbReference>
<reference evidence="4" key="1">
    <citation type="journal article" date="2020" name="Int. J. Syst. Evol. Microbiol.">
        <title>Alteromonas alba sp. nov., a marine bacterium isolated from the seawater of the West Pacific Ocean.</title>
        <authorList>
            <person name="Sun C."/>
            <person name="Wu Y.-H."/>
            <person name="Xamxidin M."/>
            <person name="Cheng H."/>
            <person name="Xu X.-W."/>
        </authorList>
    </citation>
    <scope>NUCLEOTIDE SEQUENCE [LARGE SCALE GENOMIC DNA]</scope>
    <source>
        <strain evidence="4">190</strain>
    </source>
</reference>
<dbReference type="Proteomes" id="UP000238949">
    <property type="component" value="Unassembled WGS sequence"/>
</dbReference>
<dbReference type="InterPro" id="IPR035490">
    <property type="entry name" value="GlmS/FrlB_SIS"/>
</dbReference>
<dbReference type="Gene3D" id="3.40.50.10490">
    <property type="entry name" value="Glucose-6-phosphate isomerase like protein, domain 1"/>
    <property type="match status" value="2"/>
</dbReference>
<keyword evidence="3" id="KW-0032">Aminotransferase</keyword>
<dbReference type="EMBL" id="PVNP01000076">
    <property type="protein sequence ID" value="PRO73985.1"/>
    <property type="molecule type" value="Genomic_DNA"/>
</dbReference>
<dbReference type="CDD" id="cd05008">
    <property type="entry name" value="SIS_GlmS_GlmD_1"/>
    <property type="match status" value="1"/>
</dbReference>
<feature type="domain" description="SIS" evidence="2">
    <location>
        <begin position="31"/>
        <end position="183"/>
    </location>
</feature>
<dbReference type="AlphaFoldDB" id="A0A2S9VCF8"/>
<accession>A0A2S9VCF8</accession>
<dbReference type="InterPro" id="IPR046348">
    <property type="entry name" value="SIS_dom_sf"/>
</dbReference>
<dbReference type="PANTHER" id="PTHR10937:SF8">
    <property type="entry name" value="AMINOTRANSFERASE-RELATED"/>
    <property type="match status" value="1"/>
</dbReference>
<gene>
    <name evidence="3" type="ORF">C6Y40_08590</name>
</gene>
<dbReference type="SUPFAM" id="SSF53697">
    <property type="entry name" value="SIS domain"/>
    <property type="match status" value="1"/>
</dbReference>
<comment type="caution">
    <text evidence="3">The sequence shown here is derived from an EMBL/GenBank/DDBJ whole genome shotgun (WGS) entry which is preliminary data.</text>
</comment>
<organism evidence="3 4">
    <name type="scientific">Alteromonas alba</name>
    <dbReference type="NCBI Taxonomy" id="2079529"/>
    <lineage>
        <taxon>Bacteria</taxon>
        <taxon>Pseudomonadati</taxon>
        <taxon>Pseudomonadota</taxon>
        <taxon>Gammaproteobacteria</taxon>
        <taxon>Alteromonadales</taxon>
        <taxon>Alteromonadaceae</taxon>
        <taxon>Alteromonas/Salinimonas group</taxon>
        <taxon>Alteromonas</taxon>
    </lineage>
</organism>
<dbReference type="GO" id="GO:1901135">
    <property type="term" value="P:carbohydrate derivative metabolic process"/>
    <property type="evidence" value="ECO:0007669"/>
    <property type="project" value="InterPro"/>
</dbReference>
<dbReference type="InterPro" id="IPR001347">
    <property type="entry name" value="SIS_dom"/>
</dbReference>